<dbReference type="GO" id="GO:0003723">
    <property type="term" value="F:RNA binding"/>
    <property type="evidence" value="ECO:0007669"/>
    <property type="project" value="InterPro"/>
</dbReference>
<dbReference type="GO" id="GO:0030686">
    <property type="term" value="C:90S preribosome"/>
    <property type="evidence" value="ECO:0007669"/>
    <property type="project" value="TreeGrafter"/>
</dbReference>
<keyword evidence="4" id="KW-1185">Reference proteome</keyword>
<accession>A0A7D9CVN3</accession>
<evidence type="ECO:0000313" key="3">
    <source>
        <dbReference type="EMBL" id="VUG16774.1"/>
    </source>
</evidence>
<feature type="region of interest" description="Disordered" evidence="2">
    <location>
        <begin position="1"/>
        <end position="52"/>
    </location>
</feature>
<evidence type="ECO:0000256" key="1">
    <source>
        <dbReference type="ARBA" id="ARBA00022737"/>
    </source>
</evidence>
<evidence type="ECO:0000313" key="4">
    <source>
        <dbReference type="Proteomes" id="UP000478008"/>
    </source>
</evidence>
<feature type="compositionally biased region" description="Basic and acidic residues" evidence="2">
    <location>
        <begin position="24"/>
        <end position="48"/>
    </location>
</feature>
<dbReference type="GO" id="GO:0000472">
    <property type="term" value="P:endonucleolytic cleavage to generate mature 5'-end of SSU-rRNA from (SSU-rRNA, 5.8S rRNA, LSU-rRNA)"/>
    <property type="evidence" value="ECO:0007669"/>
    <property type="project" value="TreeGrafter"/>
</dbReference>
<sequence>MGHKVRGRQAKKERKSKHAHHKHSSSEEKHKDHELESVHENKPEEEHNNNGIILSKVEQVDLSLLNDEGPFFEIDLKEEQMPFFGLLNSEQAAYFRQAESTLNLDTFETPDIKLTFIQSIFDEAKGNSLKLATNQICSKLMERIIMLSNEDQMKQLYMECRGFFYQLFIHKYASHVMEAFLVRAASFIEKEMLKRDDENYEKFEDEEKNISMEEIVLNIVKENQSKLKRLSKNKYGSHVFRLLLLILAGKELPSSIESNSLLRSKKSKIARKMVELEDTEDYKRSFQIPSSFEQALSLIVEIMVRTETKESLRETAIDPIASPVVQLIIELEGKANRNRPFWTLTFERADEPTNEKEKSFVEYLLSDPVGSHFLQTAISNQKMRNINRLYHLYMEDRVVKLAKRETTGSFVIQTLLEKLRAKDQTKIMDQLVPVLNELIVNNIGMGSSIVECSRRNNGYLKDEIVKKLFDFFNKDINGVKTDDDQFMMNILQLRKSTLYSTKDDWPTSEERRRAMFLEELIDFDDHILKYCLKSMLQLAEEPKPVSHAHARERSKYNKNDDKESGKDTEGTIKMQEKDIENAQESNSNMLIELCEHGVFSHIVEECLINQRRVSKIERRRILNALTPHVVELACDAQGSHIVDKLFPFTIFLNMYKERIASKLLNNEELVKRTVYGKKVWKNWKMDVYARHFGDWKRMVKQEEIDQAGEDGSHLNHSNRDNGYQHSTGIKKRRIN</sequence>
<dbReference type="GO" id="GO:0005730">
    <property type="term" value="C:nucleolus"/>
    <property type="evidence" value="ECO:0007669"/>
    <property type="project" value="UniProtKB-SubCell"/>
</dbReference>
<dbReference type="SMART" id="SM00025">
    <property type="entry name" value="Pumilio"/>
    <property type="match status" value="7"/>
</dbReference>
<protein>
    <submittedName>
        <fullName evidence="3">DEBR0S1_25334g1_1</fullName>
    </submittedName>
</protein>
<dbReference type="GO" id="GO:0030688">
    <property type="term" value="C:preribosome, small subunit precursor"/>
    <property type="evidence" value="ECO:0007669"/>
    <property type="project" value="TreeGrafter"/>
</dbReference>
<dbReference type="Gene3D" id="1.25.10.10">
    <property type="entry name" value="Leucine-rich Repeat Variant"/>
    <property type="match status" value="2"/>
</dbReference>
<feature type="compositionally biased region" description="Basic residues" evidence="2">
    <location>
        <begin position="1"/>
        <end position="23"/>
    </location>
</feature>
<organism evidence="3 4">
    <name type="scientific">Dekkera bruxellensis</name>
    <name type="common">Brettanomyces custersii</name>
    <dbReference type="NCBI Taxonomy" id="5007"/>
    <lineage>
        <taxon>Eukaryota</taxon>
        <taxon>Fungi</taxon>
        <taxon>Dikarya</taxon>
        <taxon>Ascomycota</taxon>
        <taxon>Saccharomycotina</taxon>
        <taxon>Pichiomycetes</taxon>
        <taxon>Pichiales</taxon>
        <taxon>Pichiaceae</taxon>
        <taxon>Brettanomyces</taxon>
    </lineage>
</organism>
<dbReference type="Proteomes" id="UP000478008">
    <property type="component" value="Unassembled WGS sequence"/>
</dbReference>
<feature type="region of interest" description="Disordered" evidence="2">
    <location>
        <begin position="707"/>
        <end position="735"/>
    </location>
</feature>
<dbReference type="EMBL" id="CABFWN010000001">
    <property type="protein sequence ID" value="VUG16774.1"/>
    <property type="molecule type" value="Genomic_DNA"/>
</dbReference>
<reference evidence="3 4" key="1">
    <citation type="submission" date="2019-07" db="EMBL/GenBank/DDBJ databases">
        <authorList>
            <person name="Friedrich A."/>
            <person name="Schacherer J."/>
        </authorList>
    </citation>
    <scope>NUCLEOTIDE SEQUENCE [LARGE SCALE GENOMIC DNA]</scope>
</reference>
<dbReference type="AlphaFoldDB" id="A0A7D9CVN3"/>
<feature type="region of interest" description="Disordered" evidence="2">
    <location>
        <begin position="542"/>
        <end position="572"/>
    </location>
</feature>
<dbReference type="GO" id="GO:0000447">
    <property type="term" value="P:endonucleolytic cleavage in ITS1 to separate SSU-rRNA from 5.8S rRNA and LSU-rRNA from tricistronic rRNA transcript (SSU-rRNA, 5.8S rRNA, LSU-rRNA)"/>
    <property type="evidence" value="ECO:0007669"/>
    <property type="project" value="TreeGrafter"/>
</dbReference>
<dbReference type="GO" id="GO:0000480">
    <property type="term" value="P:endonucleolytic cleavage in 5'-ETS of tricistronic rRNA transcript (SSU-rRNA, 5.8S rRNA, LSU-rRNA)"/>
    <property type="evidence" value="ECO:0007669"/>
    <property type="project" value="TreeGrafter"/>
</dbReference>
<evidence type="ECO:0000256" key="2">
    <source>
        <dbReference type="SAM" id="MobiDB-lite"/>
    </source>
</evidence>
<dbReference type="InterPro" id="IPR011989">
    <property type="entry name" value="ARM-like"/>
</dbReference>
<dbReference type="Pfam" id="PF22493">
    <property type="entry name" value="PUF_NOP9"/>
    <property type="match status" value="2"/>
</dbReference>
<gene>
    <name evidence="3" type="primary">NOP9</name>
    <name evidence="3" type="ORF">DEBR0S1_25334G</name>
</gene>
<proteinExistence type="predicted"/>
<dbReference type="GO" id="GO:0000056">
    <property type="term" value="P:ribosomal small subunit export from nucleus"/>
    <property type="evidence" value="ECO:0007669"/>
    <property type="project" value="TreeGrafter"/>
</dbReference>
<dbReference type="InterPro" id="IPR016024">
    <property type="entry name" value="ARM-type_fold"/>
</dbReference>
<dbReference type="InterPro" id="IPR001313">
    <property type="entry name" value="Pumilio_RNA-bd_rpt"/>
</dbReference>
<dbReference type="SUPFAM" id="SSF48371">
    <property type="entry name" value="ARM repeat"/>
    <property type="match status" value="1"/>
</dbReference>
<feature type="compositionally biased region" description="Basic and acidic residues" evidence="2">
    <location>
        <begin position="710"/>
        <end position="719"/>
    </location>
</feature>
<keyword evidence="1" id="KW-0677">Repeat</keyword>
<name>A0A7D9CVN3_DEKBR</name>